<evidence type="ECO:0000313" key="6">
    <source>
        <dbReference type="Proteomes" id="UP000472260"/>
    </source>
</evidence>
<evidence type="ECO:0000256" key="2">
    <source>
        <dbReference type="RuleBase" id="RU003894"/>
    </source>
</evidence>
<feature type="domain" description="H15" evidence="4">
    <location>
        <begin position="9"/>
        <end position="80"/>
    </location>
</feature>
<keyword evidence="2" id="KW-0539">Nucleus</keyword>
<dbReference type="GO" id="GO:0006334">
    <property type="term" value="P:nucleosome assembly"/>
    <property type="evidence" value="ECO:0007669"/>
    <property type="project" value="InterPro"/>
</dbReference>
<dbReference type="InterPro" id="IPR005819">
    <property type="entry name" value="H1/H5"/>
</dbReference>
<keyword evidence="2" id="KW-0158">Chromosome</keyword>
<dbReference type="Proteomes" id="UP000472260">
    <property type="component" value="Unassembled WGS sequence"/>
</dbReference>
<evidence type="ECO:0000259" key="4">
    <source>
        <dbReference type="PROSITE" id="PS51504"/>
    </source>
</evidence>
<feature type="region of interest" description="Disordered" evidence="3">
    <location>
        <begin position="73"/>
        <end position="179"/>
    </location>
</feature>
<proteinExistence type="inferred from homology"/>
<feature type="compositionally biased region" description="Basic and acidic residues" evidence="3">
    <location>
        <begin position="81"/>
        <end position="95"/>
    </location>
</feature>
<sequence>PAQTALFKTGPSIGKLIVKAVSTSKEKSGVSLAALKKALAAGGYVVEKNNSRFKIIAVKSLVTKGTLVQTKGTGATKLNKKQAETMTKTHQENRSKAKKPAAKKPAAAKKPKRRSPLLKNLRRRLRNPLLKQQRRAPKKANKPVTPKKAAKSPKKIKAAKPKTVKPKATKPKKTAAKKK</sequence>
<keyword evidence="6" id="KW-1185">Reference proteome</keyword>
<keyword evidence="1 2" id="KW-0238">DNA-binding</keyword>
<accession>A0A671PZW8</accession>
<dbReference type="GO" id="GO:0030527">
    <property type="term" value="F:structural constituent of chromatin"/>
    <property type="evidence" value="ECO:0007669"/>
    <property type="project" value="InterPro"/>
</dbReference>
<comment type="similarity">
    <text evidence="2">Belongs to the histone H1/H5 family.</text>
</comment>
<dbReference type="Gene3D" id="1.10.10.10">
    <property type="entry name" value="Winged helix-like DNA-binding domain superfamily/Winged helix DNA-binding domain"/>
    <property type="match status" value="1"/>
</dbReference>
<dbReference type="AlphaFoldDB" id="A0A671PZW8"/>
<protein>
    <recommendedName>
        <fullName evidence="4">H15 domain-containing protein</fullName>
    </recommendedName>
</protein>
<dbReference type="PRINTS" id="PR00624">
    <property type="entry name" value="HISTONEH5"/>
</dbReference>
<evidence type="ECO:0000256" key="3">
    <source>
        <dbReference type="SAM" id="MobiDB-lite"/>
    </source>
</evidence>
<feature type="compositionally biased region" description="Basic residues" evidence="3">
    <location>
        <begin position="96"/>
        <end position="141"/>
    </location>
</feature>
<dbReference type="GO" id="GO:0000786">
    <property type="term" value="C:nucleosome"/>
    <property type="evidence" value="ECO:0007669"/>
    <property type="project" value="InterPro"/>
</dbReference>
<dbReference type="SMART" id="SM00526">
    <property type="entry name" value="H15"/>
    <property type="match status" value="1"/>
</dbReference>
<dbReference type="GO" id="GO:0003677">
    <property type="term" value="F:DNA binding"/>
    <property type="evidence" value="ECO:0007669"/>
    <property type="project" value="UniProtKB-KW"/>
</dbReference>
<evidence type="ECO:0000256" key="1">
    <source>
        <dbReference type="ARBA" id="ARBA00023125"/>
    </source>
</evidence>
<dbReference type="InterPro" id="IPR036390">
    <property type="entry name" value="WH_DNA-bd_sf"/>
</dbReference>
<dbReference type="GO" id="GO:0005634">
    <property type="term" value="C:nucleus"/>
    <property type="evidence" value="ECO:0007669"/>
    <property type="project" value="UniProtKB-SubCell"/>
</dbReference>
<dbReference type="PROSITE" id="PS51504">
    <property type="entry name" value="H15"/>
    <property type="match status" value="1"/>
</dbReference>
<dbReference type="InterPro" id="IPR005818">
    <property type="entry name" value="Histone_H1/H5_H15"/>
</dbReference>
<reference evidence="5" key="1">
    <citation type="submission" date="2025-08" db="UniProtKB">
        <authorList>
            <consortium name="Ensembl"/>
        </authorList>
    </citation>
    <scope>IDENTIFICATION</scope>
</reference>
<dbReference type="Ensembl" id="ENSSANT00000067248.1">
    <property type="protein sequence ID" value="ENSSANP00000063251.1"/>
    <property type="gene ID" value="ENSSANG00000031546.1"/>
</dbReference>
<organism evidence="5 6">
    <name type="scientific">Sinocyclocheilus anshuiensis</name>
    <dbReference type="NCBI Taxonomy" id="1608454"/>
    <lineage>
        <taxon>Eukaryota</taxon>
        <taxon>Metazoa</taxon>
        <taxon>Chordata</taxon>
        <taxon>Craniata</taxon>
        <taxon>Vertebrata</taxon>
        <taxon>Euteleostomi</taxon>
        <taxon>Actinopterygii</taxon>
        <taxon>Neopterygii</taxon>
        <taxon>Teleostei</taxon>
        <taxon>Ostariophysi</taxon>
        <taxon>Cypriniformes</taxon>
        <taxon>Cyprinidae</taxon>
        <taxon>Cyprininae</taxon>
        <taxon>Sinocyclocheilus</taxon>
    </lineage>
</organism>
<name>A0A671PZW8_9TELE</name>
<evidence type="ECO:0000313" key="5">
    <source>
        <dbReference type="Ensembl" id="ENSSANP00000063251.1"/>
    </source>
</evidence>
<comment type="subcellular location">
    <subcellularLocation>
        <location evidence="2">Nucleus</location>
    </subcellularLocation>
</comment>
<dbReference type="SUPFAM" id="SSF46785">
    <property type="entry name" value="Winged helix' DNA-binding domain"/>
    <property type="match status" value="1"/>
</dbReference>
<dbReference type="Pfam" id="PF00538">
    <property type="entry name" value="Linker_histone"/>
    <property type="match status" value="1"/>
</dbReference>
<reference evidence="5" key="2">
    <citation type="submission" date="2025-09" db="UniProtKB">
        <authorList>
            <consortium name="Ensembl"/>
        </authorList>
    </citation>
    <scope>IDENTIFICATION</scope>
</reference>
<feature type="compositionally biased region" description="Basic residues" evidence="3">
    <location>
        <begin position="148"/>
        <end position="179"/>
    </location>
</feature>
<dbReference type="InterPro" id="IPR036388">
    <property type="entry name" value="WH-like_DNA-bd_sf"/>
</dbReference>